<feature type="region of interest" description="Disordered" evidence="7">
    <location>
        <begin position="206"/>
        <end position="227"/>
    </location>
</feature>
<comment type="subcellular location">
    <subcellularLocation>
        <location evidence="1">Nucleus</location>
    </subcellularLocation>
</comment>
<dbReference type="CDD" id="cd14703">
    <property type="entry name" value="bZIP_plant_RF2"/>
    <property type="match status" value="1"/>
</dbReference>
<feature type="region of interest" description="Disordered" evidence="7">
    <location>
        <begin position="1"/>
        <end position="110"/>
    </location>
</feature>
<dbReference type="InterPro" id="IPR044759">
    <property type="entry name" value="bZIP_RF2"/>
</dbReference>
<feature type="compositionally biased region" description="Low complexity" evidence="7">
    <location>
        <begin position="151"/>
        <end position="163"/>
    </location>
</feature>
<evidence type="ECO:0000256" key="7">
    <source>
        <dbReference type="SAM" id="MobiDB-lite"/>
    </source>
</evidence>
<evidence type="ECO:0000256" key="3">
    <source>
        <dbReference type="ARBA" id="ARBA00023125"/>
    </source>
</evidence>
<dbReference type="GO" id="GO:0003677">
    <property type="term" value="F:DNA binding"/>
    <property type="evidence" value="ECO:0007669"/>
    <property type="project" value="UniProtKB-KW"/>
</dbReference>
<accession>A0AAD7LGX8</accession>
<dbReference type="KEGG" id="qsa:O6P43_018659"/>
<dbReference type="Proteomes" id="UP001163823">
    <property type="component" value="Chromosome 8"/>
</dbReference>
<dbReference type="InterPro" id="IPR004827">
    <property type="entry name" value="bZIP"/>
</dbReference>
<dbReference type="GO" id="GO:0005634">
    <property type="term" value="C:nucleus"/>
    <property type="evidence" value="ECO:0007669"/>
    <property type="project" value="UniProtKB-SubCell"/>
</dbReference>
<dbReference type="SUPFAM" id="SSF57959">
    <property type="entry name" value="Leucine zipper domain"/>
    <property type="match status" value="1"/>
</dbReference>
<sequence length="431" mass="47857">MSYSQILGSQSASQQLCSQNFNQGPSHLTPPSYVFPDRLPPLSPLPYRETTSASHSDSVSTDVPMEESAVSSHALSVPSPVHGDHSFQAGDSLPPRKGHRRCSSDTPLGFSAMIQTSPQLMPIGTWVSLEKSVSGGGNSGPEKPIQLVRKGSSNGGNHNNNPEGVEEKKGEIEVVNDMFSEYMNLENIAELNSLGMEVKGFEIKASGSKTNGDESKKLPPLGNRTVQHSRSNSVDVYNSNVVMELRNGEFSEEELNKITKSDKLAEIALSDPKRAKRILSNRQSAARSKERKMQYITELEQKVQTLQTETATLSTQLKDSEMDNVGLKSENKELKFRLQAMDEQSHLKDALNETLTGEVRHLRHTLEKLGGESLLSSYMARQLAINEQILKLQQKQQQPRQLKISELQHHLPQQEAQFQSQQLQQPESQSY</sequence>
<keyword evidence="5" id="KW-0539">Nucleus</keyword>
<dbReference type="AlphaFoldDB" id="A0AAD7LGX8"/>
<dbReference type="PANTHER" id="PTHR13690">
    <property type="entry name" value="TRANSCRIPTION FACTOR POSF21-RELATED"/>
    <property type="match status" value="1"/>
</dbReference>
<name>A0AAD7LGX8_QUISA</name>
<gene>
    <name evidence="9" type="ORF">O6P43_018659</name>
</gene>
<comment type="caution">
    <text evidence="9">The sequence shown here is derived from an EMBL/GenBank/DDBJ whole genome shotgun (WGS) entry which is preliminary data.</text>
</comment>
<dbReference type="InterPro" id="IPR046347">
    <property type="entry name" value="bZIP_sf"/>
</dbReference>
<dbReference type="PANTHER" id="PTHR13690:SF111">
    <property type="entry name" value="BZIP TRANSCRIPTION FACTOR"/>
    <property type="match status" value="1"/>
</dbReference>
<proteinExistence type="predicted"/>
<evidence type="ECO:0000256" key="1">
    <source>
        <dbReference type="ARBA" id="ARBA00004123"/>
    </source>
</evidence>
<keyword evidence="2" id="KW-0805">Transcription regulation</keyword>
<evidence type="ECO:0000313" key="9">
    <source>
        <dbReference type="EMBL" id="KAJ7957843.1"/>
    </source>
</evidence>
<dbReference type="PROSITE" id="PS50217">
    <property type="entry name" value="BZIP"/>
    <property type="match status" value="1"/>
</dbReference>
<dbReference type="EMBL" id="JARAOO010000008">
    <property type="protein sequence ID" value="KAJ7957843.1"/>
    <property type="molecule type" value="Genomic_DNA"/>
</dbReference>
<dbReference type="SMART" id="SM00338">
    <property type="entry name" value="BRLZ"/>
    <property type="match status" value="1"/>
</dbReference>
<feature type="domain" description="BZIP" evidence="8">
    <location>
        <begin position="271"/>
        <end position="334"/>
    </location>
</feature>
<keyword evidence="3" id="KW-0238">DNA-binding</keyword>
<dbReference type="GO" id="GO:0003700">
    <property type="term" value="F:DNA-binding transcription factor activity"/>
    <property type="evidence" value="ECO:0007669"/>
    <property type="project" value="InterPro"/>
</dbReference>
<reference evidence="9" key="1">
    <citation type="journal article" date="2023" name="Science">
        <title>Elucidation of the pathway for biosynthesis of saponin adjuvants from the soapbark tree.</title>
        <authorList>
            <person name="Reed J."/>
            <person name="Orme A."/>
            <person name="El-Demerdash A."/>
            <person name="Owen C."/>
            <person name="Martin L.B.B."/>
            <person name="Misra R.C."/>
            <person name="Kikuchi S."/>
            <person name="Rejzek M."/>
            <person name="Martin A.C."/>
            <person name="Harkess A."/>
            <person name="Leebens-Mack J."/>
            <person name="Louveau T."/>
            <person name="Stephenson M.J."/>
            <person name="Osbourn A."/>
        </authorList>
    </citation>
    <scope>NUCLEOTIDE SEQUENCE</scope>
    <source>
        <strain evidence="9">S10</strain>
    </source>
</reference>
<feature type="region of interest" description="Disordered" evidence="7">
    <location>
        <begin position="131"/>
        <end position="168"/>
    </location>
</feature>
<dbReference type="Gene3D" id="1.20.5.170">
    <property type="match status" value="1"/>
</dbReference>
<protein>
    <submittedName>
        <fullName evidence="9">Transcription factor RF2a</fullName>
    </submittedName>
</protein>
<evidence type="ECO:0000256" key="2">
    <source>
        <dbReference type="ARBA" id="ARBA00023015"/>
    </source>
</evidence>
<keyword evidence="6" id="KW-0175">Coiled coil</keyword>
<keyword evidence="10" id="KW-1185">Reference proteome</keyword>
<feature type="coiled-coil region" evidence="6">
    <location>
        <begin position="289"/>
        <end position="344"/>
    </location>
</feature>
<feature type="compositionally biased region" description="Polar residues" evidence="7">
    <location>
        <begin position="1"/>
        <end position="26"/>
    </location>
</feature>
<feature type="compositionally biased region" description="Polar residues" evidence="7">
    <location>
        <begin position="49"/>
        <end position="61"/>
    </location>
</feature>
<organism evidence="9 10">
    <name type="scientific">Quillaja saponaria</name>
    <name type="common">Soap bark tree</name>
    <dbReference type="NCBI Taxonomy" id="32244"/>
    <lineage>
        <taxon>Eukaryota</taxon>
        <taxon>Viridiplantae</taxon>
        <taxon>Streptophyta</taxon>
        <taxon>Embryophyta</taxon>
        <taxon>Tracheophyta</taxon>
        <taxon>Spermatophyta</taxon>
        <taxon>Magnoliopsida</taxon>
        <taxon>eudicotyledons</taxon>
        <taxon>Gunneridae</taxon>
        <taxon>Pentapetalae</taxon>
        <taxon>rosids</taxon>
        <taxon>fabids</taxon>
        <taxon>Fabales</taxon>
        <taxon>Quillajaceae</taxon>
        <taxon>Quillaja</taxon>
    </lineage>
</organism>
<evidence type="ECO:0000256" key="5">
    <source>
        <dbReference type="ARBA" id="ARBA00023242"/>
    </source>
</evidence>
<dbReference type="Pfam" id="PF00170">
    <property type="entry name" value="bZIP_1"/>
    <property type="match status" value="1"/>
</dbReference>
<keyword evidence="4" id="KW-0804">Transcription</keyword>
<evidence type="ECO:0000256" key="4">
    <source>
        <dbReference type="ARBA" id="ARBA00023163"/>
    </source>
</evidence>
<evidence type="ECO:0000313" key="10">
    <source>
        <dbReference type="Proteomes" id="UP001163823"/>
    </source>
</evidence>
<evidence type="ECO:0000256" key="6">
    <source>
        <dbReference type="SAM" id="Coils"/>
    </source>
</evidence>
<evidence type="ECO:0000259" key="8">
    <source>
        <dbReference type="PROSITE" id="PS50217"/>
    </source>
</evidence>